<dbReference type="AlphaFoldDB" id="A0AAW9MWA3"/>
<dbReference type="EMBL" id="JAYKOT010000001">
    <property type="protein sequence ID" value="MEB3428789.1"/>
    <property type="molecule type" value="Genomic_DNA"/>
</dbReference>
<dbReference type="RefSeq" id="WP_324618818.1">
    <property type="nucleotide sequence ID" value="NZ_JAYKOT010000001.1"/>
</dbReference>
<comment type="caution">
    <text evidence="4">The sequence shown here is derived from an EMBL/GenBank/DDBJ whole genome shotgun (WGS) entry which is preliminary data.</text>
</comment>
<feature type="domain" description="YvlB/LiaX N-terminal" evidence="2">
    <location>
        <begin position="95"/>
        <end position="120"/>
    </location>
</feature>
<keyword evidence="5" id="KW-1185">Reference proteome</keyword>
<dbReference type="Pfam" id="PF22746">
    <property type="entry name" value="SHOCT-like_DUF2089-C"/>
    <property type="match status" value="1"/>
</dbReference>
<feature type="domain" description="DUF2089" evidence="3">
    <location>
        <begin position="9"/>
        <end position="40"/>
    </location>
</feature>
<gene>
    <name evidence="4" type="ORF">VLK81_01920</name>
</gene>
<name>A0AAW9MWA3_9FIRM</name>
<evidence type="ECO:0000259" key="3">
    <source>
        <dbReference type="Pfam" id="PF22747"/>
    </source>
</evidence>
<dbReference type="Proteomes" id="UP001357733">
    <property type="component" value="Unassembled WGS sequence"/>
</dbReference>
<evidence type="ECO:0000259" key="2">
    <source>
        <dbReference type="Pfam" id="PF22746"/>
    </source>
</evidence>
<evidence type="ECO:0000259" key="1">
    <source>
        <dbReference type="Pfam" id="PF09862"/>
    </source>
</evidence>
<dbReference type="InterPro" id="IPR053959">
    <property type="entry name" value="YvlB/LiaX_N"/>
</dbReference>
<protein>
    <submittedName>
        <fullName evidence="4">DUF2089 domain-containing protein</fullName>
    </submittedName>
</protein>
<evidence type="ECO:0000313" key="4">
    <source>
        <dbReference type="EMBL" id="MEB3428789.1"/>
    </source>
</evidence>
<dbReference type="Pfam" id="PF09862">
    <property type="entry name" value="DUF2089"/>
    <property type="match status" value="1"/>
</dbReference>
<proteinExistence type="predicted"/>
<accession>A0AAW9MWA3</accession>
<dbReference type="SUPFAM" id="SSF88659">
    <property type="entry name" value="Sigma3 and sigma4 domains of RNA polymerase sigma factors"/>
    <property type="match status" value="1"/>
</dbReference>
<dbReference type="Pfam" id="PF22747">
    <property type="entry name" value="Zn_ribbon_DUF2089"/>
    <property type="match status" value="1"/>
</dbReference>
<dbReference type="InterPro" id="IPR013324">
    <property type="entry name" value="RNA_pol_sigma_r3/r4-like"/>
</dbReference>
<sequence length="120" mass="13392">MANNKLSKCPVCGGELIIKELSCNGCGTTIRGEFEEDKFSKLTAEEKDFIEVFVMKRGSIKEIEKELGISYPTVRNKLDSVIKSLGHEVGVKEARIDILNRLNEGEITPEEATELLNAYK</sequence>
<dbReference type="InterPro" id="IPR018658">
    <property type="entry name" value="DUF2089"/>
</dbReference>
<reference evidence="4 5" key="1">
    <citation type="submission" date="2024-01" db="EMBL/GenBank/DDBJ databases">
        <title>Complete genome sequence of Citroniella saccharovorans strain M6.X9, isolated from human fecal sample.</title>
        <authorList>
            <person name="Cheng G."/>
            <person name="Westerholm M."/>
            <person name="Schnurer A."/>
        </authorList>
    </citation>
    <scope>NUCLEOTIDE SEQUENCE [LARGE SCALE GENOMIC DNA]</scope>
    <source>
        <strain evidence="4 5">DSM 29873</strain>
    </source>
</reference>
<feature type="domain" description="DUF2089" evidence="1">
    <location>
        <begin position="42"/>
        <end position="87"/>
    </location>
</feature>
<dbReference type="InterPro" id="IPR053957">
    <property type="entry name" value="DUF2089_Zn_ribbon"/>
</dbReference>
<organism evidence="4 5">
    <name type="scientific">Citroniella saccharovorans</name>
    <dbReference type="NCBI Taxonomy" id="2053367"/>
    <lineage>
        <taxon>Bacteria</taxon>
        <taxon>Bacillati</taxon>
        <taxon>Bacillota</taxon>
        <taxon>Tissierellia</taxon>
        <taxon>Tissierellales</taxon>
        <taxon>Peptoniphilaceae</taxon>
        <taxon>Citroniella</taxon>
    </lineage>
</organism>
<evidence type="ECO:0000313" key="5">
    <source>
        <dbReference type="Proteomes" id="UP001357733"/>
    </source>
</evidence>